<dbReference type="PANTHER" id="PTHR43308">
    <property type="entry name" value="OUTER MEMBRANE PROTEIN ALPHA-RELATED"/>
    <property type="match status" value="1"/>
</dbReference>
<dbReference type="InterPro" id="IPR051465">
    <property type="entry name" value="Cell_Envelope_Struct_Comp"/>
</dbReference>
<comment type="caution">
    <text evidence="2">The sequence shown here is derived from an EMBL/GenBank/DDBJ whole genome shotgun (WGS) entry which is preliminary data.</text>
</comment>
<gene>
    <name evidence="2" type="ORF">Bequi_07720</name>
</gene>
<dbReference type="Pfam" id="PF00395">
    <property type="entry name" value="SLH"/>
    <property type="match status" value="3"/>
</dbReference>
<evidence type="ECO:0000313" key="2">
    <source>
        <dbReference type="EMBL" id="MCL6423273.1"/>
    </source>
</evidence>
<evidence type="ECO:0000259" key="1">
    <source>
        <dbReference type="PROSITE" id="PS51272"/>
    </source>
</evidence>
<feature type="domain" description="SLH" evidence="1">
    <location>
        <begin position="143"/>
        <end position="202"/>
    </location>
</feature>
<accession>A0ABT0R1D6</accession>
<reference evidence="2" key="1">
    <citation type="submission" date="2022-02" db="EMBL/GenBank/DDBJ databases">
        <authorList>
            <person name="Lee M."/>
            <person name="Kim S.-J."/>
            <person name="Jung M.-Y."/>
        </authorList>
    </citation>
    <scope>NUCLEOTIDE SEQUENCE</scope>
    <source>
        <strain evidence="2">JHP9</strain>
    </source>
</reference>
<protein>
    <submittedName>
        <fullName evidence="2">S-layer homology domain-containing protein</fullName>
    </submittedName>
</protein>
<organism evidence="2 3">
    <name type="scientific">Brachybacterium equifaecis</name>
    <dbReference type="NCBI Taxonomy" id="2910770"/>
    <lineage>
        <taxon>Bacteria</taxon>
        <taxon>Bacillati</taxon>
        <taxon>Actinomycetota</taxon>
        <taxon>Actinomycetes</taxon>
        <taxon>Micrococcales</taxon>
        <taxon>Dermabacteraceae</taxon>
        <taxon>Brachybacterium</taxon>
    </lineage>
</organism>
<dbReference type="EMBL" id="JAKNCJ010000002">
    <property type="protein sequence ID" value="MCL6423273.1"/>
    <property type="molecule type" value="Genomic_DNA"/>
</dbReference>
<dbReference type="Proteomes" id="UP001203761">
    <property type="component" value="Unassembled WGS sequence"/>
</dbReference>
<name>A0ABT0R1D6_9MICO</name>
<dbReference type="InterPro" id="IPR001119">
    <property type="entry name" value="SLH_dom"/>
</dbReference>
<dbReference type="PROSITE" id="PS51272">
    <property type="entry name" value="SLH"/>
    <property type="match status" value="3"/>
</dbReference>
<sequence length="202" mass="22106">MGTGPKPTVVQILRAGSPFTDIKEGDEHFDAVLWAYNAGIAKGYPDYTYRPLAPVNRDAMAAFLHRMAGSPAVTLPRTEPFTDITKGDQHYEAVIWAYQNAITTGYPDRTFRPTEPIARNAMAAFLYRYAGSPATAAPTTAPFADVPAGSAFAKEIAWLKERGIAKGWADGTFRPYSPMNRDATAAFIQRVVVQEGVKFRKG</sequence>
<feature type="domain" description="SLH" evidence="1">
    <location>
        <begin position="77"/>
        <end position="140"/>
    </location>
</feature>
<evidence type="ECO:0000313" key="3">
    <source>
        <dbReference type="Proteomes" id="UP001203761"/>
    </source>
</evidence>
<feature type="domain" description="SLH" evidence="1">
    <location>
        <begin position="15"/>
        <end position="76"/>
    </location>
</feature>
<proteinExistence type="predicted"/>
<keyword evidence="3" id="KW-1185">Reference proteome</keyword>